<keyword evidence="5" id="KW-0997">Cell inner membrane</keyword>
<comment type="pathway">
    <text evidence="3">Porphyrin-containing compound metabolism; protoheme biosynthesis.</text>
</comment>
<feature type="transmembrane region" description="Helical" evidence="10">
    <location>
        <begin position="16"/>
        <end position="36"/>
    </location>
</feature>
<dbReference type="GO" id="GO:0005886">
    <property type="term" value="C:plasma membrane"/>
    <property type="evidence" value="ECO:0007669"/>
    <property type="project" value="UniProtKB-SubCell"/>
</dbReference>
<dbReference type="EMBL" id="OGUS01000121">
    <property type="protein sequence ID" value="SPC14301.1"/>
    <property type="molecule type" value="Genomic_DNA"/>
</dbReference>
<evidence type="ECO:0000313" key="14">
    <source>
        <dbReference type="Proteomes" id="UP000256862"/>
    </source>
</evidence>
<reference evidence="14" key="2">
    <citation type="submission" date="2018-01" db="EMBL/GenBank/DDBJ databases">
        <authorList>
            <person name="Gaut B.S."/>
            <person name="Morton B.R."/>
            <person name="Clegg M.T."/>
            <person name="Duvall M.R."/>
        </authorList>
    </citation>
    <scope>NUCLEOTIDE SEQUENCE [LARGE SCALE GENOMIC DNA]</scope>
</reference>
<keyword evidence="4" id="KW-1003">Cell membrane</keyword>
<evidence type="ECO:0000256" key="1">
    <source>
        <dbReference type="ARBA" id="ARBA00002962"/>
    </source>
</evidence>
<dbReference type="EMBL" id="OGUS01000093">
    <property type="protein sequence ID" value="SPC08514.1"/>
    <property type="molecule type" value="Genomic_DNA"/>
</dbReference>
<protein>
    <submittedName>
        <fullName evidence="13">Heme biosynthesis protein HemY</fullName>
    </submittedName>
    <submittedName>
        <fullName evidence="12">Protoheme IX synthesis protein</fullName>
    </submittedName>
</protein>
<dbReference type="AlphaFoldDB" id="A0A375FT70"/>
<feature type="domain" description="HemY N-terminal" evidence="11">
    <location>
        <begin position="40"/>
        <end position="144"/>
    </location>
</feature>
<dbReference type="GO" id="GO:0042168">
    <property type="term" value="P:heme metabolic process"/>
    <property type="evidence" value="ECO:0007669"/>
    <property type="project" value="InterPro"/>
</dbReference>
<evidence type="ECO:0000256" key="6">
    <source>
        <dbReference type="ARBA" id="ARBA00022692"/>
    </source>
</evidence>
<keyword evidence="6 10" id="KW-0812">Transmembrane</keyword>
<evidence type="ECO:0000256" key="5">
    <source>
        <dbReference type="ARBA" id="ARBA00022519"/>
    </source>
</evidence>
<dbReference type="InterPro" id="IPR005254">
    <property type="entry name" value="Heme_biosyn_assoc_TPR_pro"/>
</dbReference>
<comment type="subcellular location">
    <subcellularLocation>
        <location evidence="2">Cell inner membrane</location>
        <topology evidence="2">Multi-pass membrane protein</topology>
    </subcellularLocation>
</comment>
<feature type="transmembrane region" description="Helical" evidence="10">
    <location>
        <begin position="56"/>
        <end position="75"/>
    </location>
</feature>
<evidence type="ECO:0000259" key="11">
    <source>
        <dbReference type="Pfam" id="PF07219"/>
    </source>
</evidence>
<evidence type="ECO:0000256" key="4">
    <source>
        <dbReference type="ARBA" id="ARBA00022475"/>
    </source>
</evidence>
<evidence type="ECO:0000256" key="9">
    <source>
        <dbReference type="ARBA" id="ARBA00023244"/>
    </source>
</evidence>
<comment type="caution">
    <text evidence="12">The sequence shown here is derived from an EMBL/GenBank/DDBJ whole genome shotgun (WGS) entry which is preliminary data.</text>
</comment>
<dbReference type="SUPFAM" id="SSF48452">
    <property type="entry name" value="TPR-like"/>
    <property type="match status" value="1"/>
</dbReference>
<sequence>MLNFEQILWNSKPMRLLFWVAVLFGGAVGLALFTQFNHSNVVLFYPPYRVELSLNLALALLLLLFFVVWTVMSTIRHLGDMPRRAAAYRERSRMNKAQAALRESIENLFAGRFARAERCAREAQSWEDQAQTAALIGARAAHRMQETERRDAWMSQVTDPEREQARLVSMAELLVDARDADGALETIAQLQAQGARQIHVQRIALRAHQHLKNWSEVLRLARSLEKRNALHPVLALRLKQMAVEAMLDERRHDADALGEFWRSLSADERRATRIAEPAARYFAALGRQNEARRIIEDALKFNWDSRLVLRYADCAVPGHALPQIQQAEKWLAGHPADADLYYTLGVLCLGEKLWGKAQSSFERALKYADIDQQRRLRVRTHLALARLFEETERFEEAQRHYRESAMLAA</sequence>
<organism evidence="12 14">
    <name type="scientific">Cupriavidus oxalaticus</name>
    <dbReference type="NCBI Taxonomy" id="96344"/>
    <lineage>
        <taxon>Bacteria</taxon>
        <taxon>Pseudomonadati</taxon>
        <taxon>Pseudomonadota</taxon>
        <taxon>Betaproteobacteria</taxon>
        <taxon>Burkholderiales</taxon>
        <taxon>Burkholderiaceae</taxon>
        <taxon>Cupriavidus</taxon>
    </lineage>
</organism>
<proteinExistence type="predicted"/>
<evidence type="ECO:0000256" key="3">
    <source>
        <dbReference type="ARBA" id="ARBA00004744"/>
    </source>
</evidence>
<dbReference type="InterPro" id="IPR011990">
    <property type="entry name" value="TPR-like_helical_dom_sf"/>
</dbReference>
<keyword evidence="7 10" id="KW-1133">Transmembrane helix</keyword>
<evidence type="ECO:0000256" key="7">
    <source>
        <dbReference type="ARBA" id="ARBA00022989"/>
    </source>
</evidence>
<name>A0A375FT70_9BURK</name>
<keyword evidence="9" id="KW-0627">Porphyrin biosynthesis</keyword>
<dbReference type="InterPro" id="IPR010817">
    <property type="entry name" value="HemY_N"/>
</dbReference>
<evidence type="ECO:0000256" key="2">
    <source>
        <dbReference type="ARBA" id="ARBA00004429"/>
    </source>
</evidence>
<evidence type="ECO:0000256" key="10">
    <source>
        <dbReference type="SAM" id="Phobius"/>
    </source>
</evidence>
<dbReference type="UniPathway" id="UPA00252"/>
<reference evidence="12" key="1">
    <citation type="submission" date="2018-01" db="EMBL/GenBank/DDBJ databases">
        <authorList>
            <person name="Clerissi C."/>
        </authorList>
    </citation>
    <scope>NUCLEOTIDE SEQUENCE</scope>
    <source>
        <strain evidence="12">Cupriavidus oxalaticus LMG 2235</strain>
    </source>
</reference>
<dbReference type="Proteomes" id="UP000256862">
    <property type="component" value="Chromosome CO2235"/>
</dbReference>
<evidence type="ECO:0000313" key="12">
    <source>
        <dbReference type="EMBL" id="SPC08514.1"/>
    </source>
</evidence>
<evidence type="ECO:0000256" key="8">
    <source>
        <dbReference type="ARBA" id="ARBA00023136"/>
    </source>
</evidence>
<dbReference type="Gene3D" id="1.25.40.10">
    <property type="entry name" value="Tetratricopeptide repeat domain"/>
    <property type="match status" value="1"/>
</dbReference>
<keyword evidence="8 10" id="KW-0472">Membrane</keyword>
<dbReference type="Pfam" id="PF07219">
    <property type="entry name" value="HemY_N"/>
    <property type="match status" value="1"/>
</dbReference>
<comment type="function">
    <text evidence="1">Involved in a late step of protoheme IX synthesis.</text>
</comment>
<gene>
    <name evidence="12" type="primary">hemY</name>
    <name evidence="13" type="ORF">CO2235_200157</name>
    <name evidence="12" type="ORF">CO2235_U850007</name>
</gene>
<evidence type="ECO:0000313" key="13">
    <source>
        <dbReference type="EMBL" id="SPC14301.1"/>
    </source>
</evidence>
<accession>A0A375FT70</accession>
<dbReference type="NCBIfam" id="TIGR00540">
    <property type="entry name" value="TPR_hemY_coli"/>
    <property type="match status" value="1"/>
</dbReference>
<dbReference type="GO" id="GO:0006779">
    <property type="term" value="P:porphyrin-containing compound biosynthetic process"/>
    <property type="evidence" value="ECO:0007669"/>
    <property type="project" value="UniProtKB-KW"/>
</dbReference>